<proteinExistence type="predicted"/>
<comment type="caution">
    <text evidence="1">The sequence shown here is derived from an EMBL/GenBank/DDBJ whole genome shotgun (WGS) entry which is preliminary data.</text>
</comment>
<dbReference type="RefSeq" id="WP_253551217.1">
    <property type="nucleotide sequence ID" value="NZ_JAMYZR010000076.1"/>
</dbReference>
<evidence type="ECO:0000313" key="1">
    <source>
        <dbReference type="EMBL" id="MCP1247286.1"/>
    </source>
</evidence>
<dbReference type="EMBL" id="JAMYZR010000076">
    <property type="protein sequence ID" value="MCP1247286.1"/>
    <property type="molecule type" value="Genomic_DNA"/>
</dbReference>
<dbReference type="PANTHER" id="PTHR34235">
    <property type="entry name" value="SLR1203 PROTEIN-RELATED"/>
    <property type="match status" value="1"/>
</dbReference>
<keyword evidence="2" id="KW-1185">Reference proteome</keyword>
<name>A0ABT1EV91_9PROT</name>
<dbReference type="InterPro" id="IPR002636">
    <property type="entry name" value="DUF29"/>
</dbReference>
<dbReference type="Proteomes" id="UP001523543">
    <property type="component" value="Unassembled WGS sequence"/>
</dbReference>
<sequence>MSATISYARDIVAWAAEQARLIREQRFDELDLEHIADEIEDVGKSEQRELASRMAVLITHLLKWYYQPALRSSSWEGSIREQRKRIGFALSRTPSLKVSLDDPEWLNDAWSDGLIKALSETGLGDLPEEPIWTTEEMLKPGWLPN</sequence>
<evidence type="ECO:0000313" key="2">
    <source>
        <dbReference type="Proteomes" id="UP001523543"/>
    </source>
</evidence>
<gene>
    <name evidence="1" type="ORF">NKW54_15345</name>
</gene>
<dbReference type="Gene3D" id="1.20.1220.20">
    <property type="entry name" value="Uncharcterised protein PF01724"/>
    <property type="match status" value="1"/>
</dbReference>
<accession>A0ABT1EV91</accession>
<organism evidence="1 2">
    <name type="scientific">Acetobacter cerevisiae</name>
    <dbReference type="NCBI Taxonomy" id="178900"/>
    <lineage>
        <taxon>Bacteria</taxon>
        <taxon>Pseudomonadati</taxon>
        <taxon>Pseudomonadota</taxon>
        <taxon>Alphaproteobacteria</taxon>
        <taxon>Acetobacterales</taxon>
        <taxon>Acetobacteraceae</taxon>
        <taxon>Acetobacter</taxon>
    </lineage>
</organism>
<dbReference type="Pfam" id="PF01724">
    <property type="entry name" value="DUF29"/>
    <property type="match status" value="1"/>
</dbReference>
<dbReference type="PANTHER" id="PTHR34235:SF4">
    <property type="entry name" value="SLR0291 PROTEIN"/>
    <property type="match status" value="1"/>
</dbReference>
<protein>
    <submittedName>
        <fullName evidence="1">DUF29 domain-containing protein</fullName>
    </submittedName>
</protein>
<reference evidence="1 2" key="1">
    <citation type="submission" date="2022-06" db="EMBL/GenBank/DDBJ databases">
        <title>Acetobacer genomes from food samples.</title>
        <authorList>
            <person name="Sombolestani A."/>
        </authorList>
    </citation>
    <scope>NUCLEOTIDE SEQUENCE [LARGE SCALE GENOMIC DNA]</scope>
    <source>
        <strain evidence="1 2">R-83281</strain>
    </source>
</reference>